<dbReference type="Pfam" id="PF12017">
    <property type="entry name" value="Tnp_P_element"/>
    <property type="match status" value="1"/>
</dbReference>
<name>A0A816D0D1_ADIRI</name>
<organism evidence="3 4">
    <name type="scientific">Adineta ricciae</name>
    <name type="common">Rotifer</name>
    <dbReference type="NCBI Taxonomy" id="249248"/>
    <lineage>
        <taxon>Eukaryota</taxon>
        <taxon>Metazoa</taxon>
        <taxon>Spiralia</taxon>
        <taxon>Gnathifera</taxon>
        <taxon>Rotifera</taxon>
        <taxon>Eurotatoria</taxon>
        <taxon>Bdelloidea</taxon>
        <taxon>Adinetida</taxon>
        <taxon>Adinetidae</taxon>
        <taxon>Adineta</taxon>
    </lineage>
</organism>
<dbReference type="Proteomes" id="UP000663828">
    <property type="component" value="Unassembled WGS sequence"/>
</dbReference>
<feature type="domain" description="THAP9-like helix-turn-helix" evidence="2">
    <location>
        <begin position="125"/>
        <end position="195"/>
    </location>
</feature>
<dbReference type="EMBL" id="CAJNOR010008263">
    <property type="protein sequence ID" value="CAF1630859.1"/>
    <property type="molecule type" value="Genomic_DNA"/>
</dbReference>
<reference evidence="3" key="1">
    <citation type="submission" date="2021-02" db="EMBL/GenBank/DDBJ databases">
        <authorList>
            <person name="Nowell W R."/>
        </authorList>
    </citation>
    <scope>NUCLEOTIDE SEQUENCE</scope>
</reference>
<dbReference type="AlphaFoldDB" id="A0A816D0D1"/>
<evidence type="ECO:0000313" key="3">
    <source>
        <dbReference type="EMBL" id="CAF1630859.1"/>
    </source>
</evidence>
<gene>
    <name evidence="3" type="ORF">XAT740_LOCUS51627</name>
</gene>
<comment type="caution">
    <text evidence="3">The sequence shown here is derived from an EMBL/GenBank/DDBJ whole genome shotgun (WGS) entry which is preliminary data.</text>
</comment>
<dbReference type="InterPro" id="IPR021896">
    <property type="entry name" value="THAP9-like_HTH"/>
</dbReference>
<keyword evidence="4" id="KW-1185">Reference proteome</keyword>
<proteinExistence type="predicted"/>
<evidence type="ECO:0000313" key="4">
    <source>
        <dbReference type="Proteomes" id="UP000663828"/>
    </source>
</evidence>
<evidence type="ECO:0000256" key="1">
    <source>
        <dbReference type="SAM" id="MobiDB-lite"/>
    </source>
</evidence>
<sequence length="832" mass="95199">MTDINDLSPFVDIISSLSGDAFYDFVKQFVGADEAEILKIQQIKNTRILLRVPDVFSFFAIKNSAINDLKERACFVNEDMQYVVKAGIQSNIDLFIDFLKKHQELKSSVQDKDDGKLDSANAVAQNVMPNESKSFAQIFIQNLLKNMKKSSNNYKFDDTINKFASALHLLAGHHAYEFIRINLSGALPSATTINKHNEYIDLRLRECEFRFDSLKNYLDSIDSNFVFSSEDSTGAIKSISYDSTDDCFIGFCSPLINGLPSMSKFKTENYYELEQWSKHVNRSSLVNAHLIEPIQTKASSQVHSRPYVLSAYGTDDKVTASDILRRWLHIYNQCKERDIHVVGFSSDCAPKYLKAMRLALRFFTRAPNIDLITGNEMHLNIDIPPTWSFFFMNNIQPFLCMQDGIHLITKIRNRLLSSTAKLCMNGHDIGVNYLLHILENYSKIEHNLVKTDVIPHDRQNYSSCVKITSDDVLNLLNQIDAKATYAYLYVLKLLILTYVKSNTSIKDRLLFGWTAVFFYRMWWSSLRVNHGLSSQDKDKAFITKSAFYSAEINIHCLTSIIILVSAGRLPPYSLNTYLFSSQACEATFRTARSLTGVFSSITNFSVNEFMNKIEKISILNHIKSSEESNDTTYSLKFPVHHKHRRNEATRSINSQDALPLTLDDIEKIVVTAYHDAELIMKDLKLTETMKKHKLNELNTLSSFVFTQLTKYSTIDYSAVSSIDDEDEDSDDDDSNNNDILTDCSENERESDEDSSENDNQGLYHLTVSKQTFHGMKIYDVINPAKANHYFKIFINDKPKYIHKQTAARMLSINKNSLSSDRQIRVQQTKIQN</sequence>
<evidence type="ECO:0000259" key="2">
    <source>
        <dbReference type="Pfam" id="PF12017"/>
    </source>
</evidence>
<feature type="compositionally biased region" description="Acidic residues" evidence="1">
    <location>
        <begin position="722"/>
        <end position="735"/>
    </location>
</feature>
<accession>A0A816D0D1</accession>
<protein>
    <recommendedName>
        <fullName evidence="2">THAP9-like helix-turn-helix domain-containing protein</fullName>
    </recommendedName>
</protein>
<feature type="region of interest" description="Disordered" evidence="1">
    <location>
        <begin position="722"/>
        <end position="762"/>
    </location>
</feature>